<protein>
    <submittedName>
        <fullName evidence="1">Uncharacterized protein</fullName>
    </submittedName>
</protein>
<accession>A0A2S7SRN8</accession>
<dbReference type="RefSeq" id="WP_105041121.1">
    <property type="nucleotide sequence ID" value="NZ_PPSL01000007.1"/>
</dbReference>
<dbReference type="Gene3D" id="3.40.50.300">
    <property type="entry name" value="P-loop containing nucleotide triphosphate hydrolases"/>
    <property type="match status" value="1"/>
</dbReference>
<dbReference type="Proteomes" id="UP000239872">
    <property type="component" value="Unassembled WGS sequence"/>
</dbReference>
<evidence type="ECO:0000313" key="2">
    <source>
        <dbReference type="Proteomes" id="UP000239872"/>
    </source>
</evidence>
<comment type="caution">
    <text evidence="1">The sequence shown here is derived from an EMBL/GenBank/DDBJ whole genome shotgun (WGS) entry which is preliminary data.</text>
</comment>
<dbReference type="EMBL" id="PPSL01000007">
    <property type="protein sequence ID" value="PQJ09216.1"/>
    <property type="molecule type" value="Genomic_DNA"/>
</dbReference>
<sequence length="1281" mass="150797">MDWNKLKPYKNSKNKSLEQLCFQIARKLYANEGVFTEIDDSGGGDGVEFYLTKHDGTIIGWQAKFYEGSQRLKDGGRKKAILGSFKKACKVHPDLHTWYLCTNTKFTPQEQTWFESKVKQSVANSNNIIIEHWSEGKINAWLDEPQFAGLKSTYFGELELSPNWFQGNFDQFYHLIDNKFSKSLHTKDSQLFQYYIDPLLLNNTHSDYFSDKIQSIVTDNETIRNNVKLINFEKHPEFRFELSNLFEQSLAFLLEHIQRINQLKVLKQNKNIKELLELASQNNVDDLFGILQKFNDYWEYLHKSTDNAPQEYSLTQHKTKIKEAIDEFGGIANSLEYLYGVFLRKSYHSFNLLGDAGIGKTHICTSIALDYLSAELPVIFIPAKKITDNSSIQNQILQLLDIKSEYSFEIFLKTLNSLGEINGVRVPILIDGINESTDNNGKFLNRWKIDLPSIEQNLASFDYLVLITTCRSSYVNQIWPGITTILDSRFHTYKGMRDDIDIEKMVRLYFQQYGIETDFHFFKPSYFKSPIFLKIFCEANTSKQNNEIVFLEINDDTFYEVVDKYIAHIDTNIKRRYIEELGYPNSGGINNVATVNCSELGRYLWENNLRSIPLEEAFKIIDKNQQIENYFFSKSRFLIEEGLLFSRDGINDSEIVSFTYDLIAGYCIAKYLIERYKTDYKTLINSRYFNVKLFGKNNFHPLYEDISECFTTILPKQTTEAYHLYEYYDQEFKKPFSYSILRFFKISGNCIKERHVTLSKELFNIDGNQLTFLKHAEDNFFNARHPLNFLFFSNELKKLPLIKKDLLWLEFIRNNNSEYANSLLKRFENDAQKIESASLIERQQFLILIHFAIWMLASNFQKTRDLATKALYYYGRKNPDTFLKIFNEFINVNDPYIIERFCAISFGIIEALENNLPNQNFLETTLSNYAIFLYKNFFFDKAPYATTHILTREYCYKIIVKALRYDDTIKLDQKYIKKPFHKGGIRKWKVEIDKNEKDYRDGNSLIDYHFLRNELYGIAPGDIYNKNEEREKILGHLRWRAYSLGYDFELFKNLDSTLERWKDYKEDGKIQSYGEKYIWIAFFELAGYLQDNKKLQPYRGEMPYPFYDKTIDPTFPGKLPDIFYFTDDLIGNRQSTWDDWLTTKIPSITHLIRPKSLLDIDGEWVLLESTICQTDEDSNKQITAWKNAIFIHEAKYQNTIKIFSKNKILDRNIRQYFDAEIFSSEIPFSPLIPNSNTTSVEYLKSTKDTTVEHYEWQIVIGDKELNPREIENIWKSIGGKA</sequence>
<evidence type="ECO:0000313" key="1">
    <source>
        <dbReference type="EMBL" id="PQJ09216.1"/>
    </source>
</evidence>
<dbReference type="SUPFAM" id="SSF52540">
    <property type="entry name" value="P-loop containing nucleoside triphosphate hydrolases"/>
    <property type="match status" value="1"/>
</dbReference>
<organism evidence="1 2">
    <name type="scientific">Flavipsychrobacter stenotrophus</name>
    <dbReference type="NCBI Taxonomy" id="2077091"/>
    <lineage>
        <taxon>Bacteria</taxon>
        <taxon>Pseudomonadati</taxon>
        <taxon>Bacteroidota</taxon>
        <taxon>Chitinophagia</taxon>
        <taxon>Chitinophagales</taxon>
        <taxon>Chitinophagaceae</taxon>
        <taxon>Flavipsychrobacter</taxon>
    </lineage>
</organism>
<dbReference type="InterPro" id="IPR027417">
    <property type="entry name" value="P-loop_NTPase"/>
</dbReference>
<reference evidence="1 2" key="1">
    <citation type="submission" date="2018-01" db="EMBL/GenBank/DDBJ databases">
        <title>A novel member of the phylum Bacteroidetes isolated from glacier ice.</title>
        <authorList>
            <person name="Liu Q."/>
            <person name="Xin Y.-H."/>
        </authorList>
    </citation>
    <scope>NUCLEOTIDE SEQUENCE [LARGE SCALE GENOMIC DNA]</scope>
    <source>
        <strain evidence="1 2">RB1R16</strain>
    </source>
</reference>
<keyword evidence="2" id="KW-1185">Reference proteome</keyword>
<proteinExistence type="predicted"/>
<gene>
    <name evidence="1" type="ORF">CJD36_020740</name>
</gene>
<name>A0A2S7SRN8_9BACT</name>
<dbReference type="OrthoDB" id="9757917at2"/>